<dbReference type="Gene3D" id="2.60.40.4070">
    <property type="match status" value="1"/>
</dbReference>
<gene>
    <name evidence="8" type="ORF">Q0812_11635</name>
</gene>
<evidence type="ECO:0000259" key="7">
    <source>
        <dbReference type="Pfam" id="PF13861"/>
    </source>
</evidence>
<keyword evidence="8" id="KW-0282">Flagellum</keyword>
<comment type="caution">
    <text evidence="8">The sequence shown here is derived from an EMBL/GenBank/DDBJ whole genome shotgun (WGS) entry which is preliminary data.</text>
</comment>
<keyword evidence="3 5" id="KW-1005">Bacterial flagellum biogenesis</keyword>
<evidence type="ECO:0000256" key="5">
    <source>
        <dbReference type="RuleBase" id="RU362076"/>
    </source>
</evidence>
<dbReference type="Pfam" id="PF03963">
    <property type="entry name" value="FlgD"/>
    <property type="match status" value="1"/>
</dbReference>
<dbReference type="RefSeq" id="WP_302110509.1">
    <property type="nucleotide sequence ID" value="NZ_JAUKTR010000005.1"/>
</dbReference>
<feature type="domain" description="FlgD/Vpr Ig-like" evidence="6">
    <location>
        <begin position="102"/>
        <end position="173"/>
    </location>
</feature>
<dbReference type="InterPro" id="IPR025963">
    <property type="entry name" value="FLgD_Tudor"/>
</dbReference>
<dbReference type="InterPro" id="IPR005648">
    <property type="entry name" value="FlgD"/>
</dbReference>
<evidence type="ECO:0000259" key="6">
    <source>
        <dbReference type="Pfam" id="PF13860"/>
    </source>
</evidence>
<comment type="similarity">
    <text evidence="1 5">Belongs to the FlgD family.</text>
</comment>
<evidence type="ECO:0000256" key="3">
    <source>
        <dbReference type="ARBA" id="ARBA00022795"/>
    </source>
</evidence>
<evidence type="ECO:0000256" key="4">
    <source>
        <dbReference type="ARBA" id="ARBA00024746"/>
    </source>
</evidence>
<dbReference type="Pfam" id="PF13860">
    <property type="entry name" value="FlgD_ig"/>
    <property type="match status" value="1"/>
</dbReference>
<sequence>MVDGVSLNQAQQSTVTGRASLAQNYETFLQLLTAQLKNQDPLSPVDSNAFTAQLVQMAGVEQQILTNELLTGLVGASATGLNGAVQYIGKEVTAAGAAVRLQDGQATWSYELARQAEGATLEILNGQGEVVWRGAAPELGEGVHDFTWDGRNSAGDQLADGGVYTLRISAAAAGGAPVDSQVLIRGRVTAVELYDGQPYVTVGGSVLPLSQIISVAQPAAAPAPTGDEADSILARLNPMKLFS</sequence>
<evidence type="ECO:0000256" key="2">
    <source>
        <dbReference type="ARBA" id="ARBA00016013"/>
    </source>
</evidence>
<evidence type="ECO:0000313" key="9">
    <source>
        <dbReference type="Proteomes" id="UP001169063"/>
    </source>
</evidence>
<feature type="domain" description="FlgD Tudor-like" evidence="7">
    <location>
        <begin position="84"/>
        <end position="212"/>
    </location>
</feature>
<dbReference type="Proteomes" id="UP001169063">
    <property type="component" value="Unassembled WGS sequence"/>
</dbReference>
<keyword evidence="8" id="KW-0969">Cilium</keyword>
<keyword evidence="8" id="KW-0966">Cell projection</keyword>
<dbReference type="Gene3D" id="2.30.30.910">
    <property type="match status" value="1"/>
</dbReference>
<comment type="function">
    <text evidence="4 5">Required for flagellar hook formation. May act as a scaffolding protein.</text>
</comment>
<protein>
    <recommendedName>
        <fullName evidence="2 5">Basal-body rod modification protein FlgD</fullName>
    </recommendedName>
</protein>
<organism evidence="8 9">
    <name type="scientific">Peiella sedimenti</name>
    <dbReference type="NCBI Taxonomy" id="3061083"/>
    <lineage>
        <taxon>Bacteria</taxon>
        <taxon>Pseudomonadati</taxon>
        <taxon>Pseudomonadota</taxon>
        <taxon>Alphaproteobacteria</taxon>
        <taxon>Caulobacterales</taxon>
        <taxon>Caulobacteraceae</taxon>
        <taxon>Peiella</taxon>
    </lineage>
</organism>
<name>A0ABT8SNK6_9CAUL</name>
<accession>A0ABT8SNK6</accession>
<evidence type="ECO:0000313" key="8">
    <source>
        <dbReference type="EMBL" id="MDO1560079.1"/>
    </source>
</evidence>
<proteinExistence type="inferred from homology"/>
<evidence type="ECO:0000256" key="1">
    <source>
        <dbReference type="ARBA" id="ARBA00010577"/>
    </source>
</evidence>
<reference evidence="8" key="1">
    <citation type="submission" date="2023-07" db="EMBL/GenBank/DDBJ databases">
        <title>Brevundimonas soil sp. nov., isolated from the soil of chemical plant.</title>
        <authorList>
            <person name="Wu N."/>
        </authorList>
    </citation>
    <scope>NUCLEOTIDE SEQUENCE</scope>
    <source>
        <strain evidence="8">XZ-24</strain>
    </source>
</reference>
<dbReference type="EMBL" id="JAUKTR010000005">
    <property type="protein sequence ID" value="MDO1560079.1"/>
    <property type="molecule type" value="Genomic_DNA"/>
</dbReference>
<keyword evidence="9" id="KW-1185">Reference proteome</keyword>
<dbReference type="Pfam" id="PF13861">
    <property type="entry name" value="FLgD_tudor"/>
    <property type="match status" value="1"/>
</dbReference>
<dbReference type="InterPro" id="IPR025965">
    <property type="entry name" value="FlgD/Vpr_Ig-like"/>
</dbReference>